<proteinExistence type="predicted"/>
<keyword evidence="3" id="KW-1185">Reference proteome</keyword>
<evidence type="ECO:0000256" key="1">
    <source>
        <dbReference type="SAM" id="MobiDB-lite"/>
    </source>
</evidence>
<dbReference type="AlphaFoldDB" id="A0A437CA31"/>
<dbReference type="Proteomes" id="UP000283210">
    <property type="component" value="Chromosome 19"/>
</dbReference>
<reference evidence="2 3" key="1">
    <citation type="submission" date="2018-11" db="EMBL/GenBank/DDBJ databases">
        <authorList>
            <person name="Lopez-Roques C."/>
            <person name="Donnadieu C."/>
            <person name="Bouchez O."/>
            <person name="Klopp C."/>
            <person name="Cabau C."/>
            <person name="Zahm M."/>
        </authorList>
    </citation>
    <scope>NUCLEOTIDE SEQUENCE [LARGE SCALE GENOMIC DNA]</scope>
    <source>
        <strain evidence="2">RS831</strain>
        <tissue evidence="2">Whole body</tissue>
    </source>
</reference>
<evidence type="ECO:0000313" key="2">
    <source>
        <dbReference type="EMBL" id="RVE59211.1"/>
    </source>
</evidence>
<feature type="region of interest" description="Disordered" evidence="1">
    <location>
        <begin position="86"/>
        <end position="113"/>
    </location>
</feature>
<reference evidence="2 3" key="2">
    <citation type="submission" date="2019-01" db="EMBL/GenBank/DDBJ databases">
        <title>A chromosome length genome reference of the Java medaka (oryzias javanicus).</title>
        <authorList>
            <person name="Herpin A."/>
            <person name="Takehana Y."/>
            <person name="Naruse K."/>
            <person name="Ansai S."/>
            <person name="Kawaguchi M."/>
        </authorList>
    </citation>
    <scope>NUCLEOTIDE SEQUENCE [LARGE SCALE GENOMIC DNA]</scope>
    <source>
        <strain evidence="2">RS831</strain>
        <tissue evidence="2">Whole body</tissue>
    </source>
</reference>
<evidence type="ECO:0000313" key="3">
    <source>
        <dbReference type="Proteomes" id="UP000283210"/>
    </source>
</evidence>
<protein>
    <submittedName>
        <fullName evidence="2">Uncharacterized protein</fullName>
    </submittedName>
</protein>
<sequence length="163" mass="18641">MELQEGGTREPVVLDRQMFSDLRSLRRSEISLSTGAAEFLSVLIPALLTCEQVTNGPTTSLQTASSDRVNQLKQFGDVLLRESLRERRRTSDGRQLPRRNEEIRARRKGGTGPFWARKRPGSAWFFQSDQDTAQNHRIKDPNRPGCWEQNLLQTSHLVFSFRG</sequence>
<dbReference type="EMBL" id="CM012455">
    <property type="protein sequence ID" value="RVE59211.1"/>
    <property type="molecule type" value="Genomic_DNA"/>
</dbReference>
<organism evidence="2 3">
    <name type="scientific">Oryzias javanicus</name>
    <name type="common">Javanese ricefish</name>
    <name type="synonym">Aplocheilus javanicus</name>
    <dbReference type="NCBI Taxonomy" id="123683"/>
    <lineage>
        <taxon>Eukaryota</taxon>
        <taxon>Metazoa</taxon>
        <taxon>Chordata</taxon>
        <taxon>Craniata</taxon>
        <taxon>Vertebrata</taxon>
        <taxon>Euteleostomi</taxon>
        <taxon>Actinopterygii</taxon>
        <taxon>Neopterygii</taxon>
        <taxon>Teleostei</taxon>
        <taxon>Neoteleostei</taxon>
        <taxon>Acanthomorphata</taxon>
        <taxon>Ovalentaria</taxon>
        <taxon>Atherinomorphae</taxon>
        <taxon>Beloniformes</taxon>
        <taxon>Adrianichthyidae</taxon>
        <taxon>Oryziinae</taxon>
        <taxon>Oryzias</taxon>
    </lineage>
</organism>
<gene>
    <name evidence="2" type="ORF">OJAV_G00186400</name>
</gene>
<accession>A0A437CA31</accession>
<name>A0A437CA31_ORYJA</name>